<dbReference type="PANTHER" id="PTHR10889:SF3">
    <property type="entry name" value="DEOXYRIBOSE-PHOSPHATE ALDOLASE"/>
    <property type="match status" value="1"/>
</dbReference>
<keyword evidence="4 8" id="KW-0456">Lyase</keyword>
<dbReference type="PIRSF" id="PIRSF001357">
    <property type="entry name" value="DeoC"/>
    <property type="match status" value="1"/>
</dbReference>
<keyword evidence="5" id="KW-0704">Schiff base</keyword>
<dbReference type="GO" id="GO:0005737">
    <property type="term" value="C:cytoplasm"/>
    <property type="evidence" value="ECO:0007669"/>
    <property type="project" value="InterPro"/>
</dbReference>
<dbReference type="InterPro" id="IPR011343">
    <property type="entry name" value="DeoC"/>
</dbReference>
<evidence type="ECO:0000256" key="4">
    <source>
        <dbReference type="ARBA" id="ARBA00023239"/>
    </source>
</evidence>
<dbReference type="GO" id="GO:0004139">
    <property type="term" value="F:deoxyribose-phosphate aldolase activity"/>
    <property type="evidence" value="ECO:0007669"/>
    <property type="project" value="UniProtKB-UniRule"/>
</dbReference>
<dbReference type="NCBIfam" id="TIGR00126">
    <property type="entry name" value="deoC"/>
    <property type="match status" value="1"/>
</dbReference>
<evidence type="ECO:0000256" key="3">
    <source>
        <dbReference type="ARBA" id="ARBA00012515"/>
    </source>
</evidence>
<evidence type="ECO:0000256" key="2">
    <source>
        <dbReference type="ARBA" id="ARBA00009473"/>
    </source>
</evidence>
<evidence type="ECO:0000256" key="6">
    <source>
        <dbReference type="ARBA" id="ARBA00048791"/>
    </source>
</evidence>
<dbReference type="Pfam" id="PF01791">
    <property type="entry name" value="DeoC"/>
    <property type="match status" value="1"/>
</dbReference>
<dbReference type="EC" id="4.1.2.4" evidence="3 7"/>
<gene>
    <name evidence="8" type="primary">deoC</name>
    <name evidence="8" type="ordered locus">HCH_03074</name>
</gene>
<dbReference type="InterPro" id="IPR013785">
    <property type="entry name" value="Aldolase_TIM"/>
</dbReference>
<dbReference type="AlphaFoldDB" id="Q2SHN4"/>
<dbReference type="CDD" id="cd00959">
    <property type="entry name" value="DeoC"/>
    <property type="match status" value="1"/>
</dbReference>
<reference evidence="8 9" key="1">
    <citation type="journal article" date="2005" name="Nucleic Acids Res.">
        <title>Genomic blueprint of Hahella chejuensis, a marine microbe producing an algicidal agent.</title>
        <authorList>
            <person name="Jeong H."/>
            <person name="Yim J.H."/>
            <person name="Lee C."/>
            <person name="Choi S.-H."/>
            <person name="Park Y.K."/>
            <person name="Yoon S.H."/>
            <person name="Hur C.-G."/>
            <person name="Kang H.-Y."/>
            <person name="Kim D."/>
            <person name="Lee H.H."/>
            <person name="Park K.H."/>
            <person name="Park S.-H."/>
            <person name="Park H.-S."/>
            <person name="Lee H.K."/>
            <person name="Oh T.K."/>
            <person name="Kim J.F."/>
        </authorList>
    </citation>
    <scope>NUCLEOTIDE SEQUENCE [LARGE SCALE GENOMIC DNA]</scope>
    <source>
        <strain evidence="8 9">KCTC 2396</strain>
    </source>
</reference>
<dbReference type="Proteomes" id="UP000000238">
    <property type="component" value="Chromosome"/>
</dbReference>
<organism evidence="8 9">
    <name type="scientific">Hahella chejuensis (strain KCTC 2396)</name>
    <dbReference type="NCBI Taxonomy" id="349521"/>
    <lineage>
        <taxon>Bacteria</taxon>
        <taxon>Pseudomonadati</taxon>
        <taxon>Pseudomonadota</taxon>
        <taxon>Gammaproteobacteria</taxon>
        <taxon>Oceanospirillales</taxon>
        <taxon>Hahellaceae</taxon>
        <taxon>Hahella</taxon>
    </lineage>
</organism>
<dbReference type="OrthoDB" id="6579831at2"/>
<comment type="catalytic activity">
    <reaction evidence="6">
        <text>2-deoxy-D-ribose 5-phosphate = D-glyceraldehyde 3-phosphate + acetaldehyde</text>
        <dbReference type="Rhea" id="RHEA:12821"/>
        <dbReference type="ChEBI" id="CHEBI:15343"/>
        <dbReference type="ChEBI" id="CHEBI:59776"/>
        <dbReference type="ChEBI" id="CHEBI:62877"/>
        <dbReference type="EC" id="4.1.2.4"/>
    </reaction>
</comment>
<dbReference type="HOGENOM" id="CLU_053595_3_1_6"/>
<name>Q2SHN4_HAHCH</name>
<dbReference type="Gene3D" id="3.20.20.70">
    <property type="entry name" value="Aldolase class I"/>
    <property type="match status" value="1"/>
</dbReference>
<evidence type="ECO:0000313" key="8">
    <source>
        <dbReference type="EMBL" id="ABC29840.1"/>
    </source>
</evidence>
<dbReference type="STRING" id="349521.HCH_03074"/>
<comment type="similarity">
    <text evidence="2">Belongs to the DeoC/FbaB aldolase family. DeoC type 2 subfamily.</text>
</comment>
<dbReference type="PANTHER" id="PTHR10889">
    <property type="entry name" value="DEOXYRIBOSE-PHOSPHATE ALDOLASE"/>
    <property type="match status" value="1"/>
</dbReference>
<dbReference type="KEGG" id="hch:HCH_03074"/>
<dbReference type="SUPFAM" id="SSF51569">
    <property type="entry name" value="Aldolase"/>
    <property type="match status" value="1"/>
</dbReference>
<sequence length="255" mass="27123">MRRLTLQEAARLSIPLLDLTSLNDADTDASITALCQKARTPEGWVAAVCVYPRFVALAKQILSEAPVKVATVVNFPHGEAPADVVIVETTEAIRAGADEIDLVFPYKALLAGDENTGRKLVAAVKAACGEAVRLKVIIESGELKTPDNVRRASELAIAAGADFLKTSTGKVKVNATLDAAEVMLNCIRESRAPVGFKAAGGVSTPEQARLYLSLAMNIMGDDWVSPDNFRFGASSLLHNLLVLLGHGSDHATLEY</sequence>
<accession>Q2SHN4</accession>
<dbReference type="GO" id="GO:0009264">
    <property type="term" value="P:deoxyribonucleotide catabolic process"/>
    <property type="evidence" value="ECO:0007669"/>
    <property type="project" value="UniProtKB-UniRule"/>
</dbReference>
<evidence type="ECO:0000256" key="7">
    <source>
        <dbReference type="NCBIfam" id="TIGR00126"/>
    </source>
</evidence>
<evidence type="ECO:0000256" key="5">
    <source>
        <dbReference type="ARBA" id="ARBA00023270"/>
    </source>
</evidence>
<evidence type="ECO:0000256" key="1">
    <source>
        <dbReference type="ARBA" id="ARBA00004816"/>
    </source>
</evidence>
<evidence type="ECO:0000313" key="9">
    <source>
        <dbReference type="Proteomes" id="UP000000238"/>
    </source>
</evidence>
<dbReference type="GO" id="GO:0016052">
    <property type="term" value="P:carbohydrate catabolic process"/>
    <property type="evidence" value="ECO:0007669"/>
    <property type="project" value="TreeGrafter"/>
</dbReference>
<proteinExistence type="inferred from homology"/>
<dbReference type="RefSeq" id="WP_011396909.1">
    <property type="nucleotide sequence ID" value="NC_007645.1"/>
</dbReference>
<dbReference type="SMART" id="SM01133">
    <property type="entry name" value="DeoC"/>
    <property type="match status" value="1"/>
</dbReference>
<keyword evidence="9" id="KW-1185">Reference proteome</keyword>
<dbReference type="EMBL" id="CP000155">
    <property type="protein sequence ID" value="ABC29840.1"/>
    <property type="molecule type" value="Genomic_DNA"/>
</dbReference>
<dbReference type="InterPro" id="IPR002915">
    <property type="entry name" value="DeoC/FbaB/LacD_aldolase"/>
</dbReference>
<comment type="pathway">
    <text evidence="1">Carbohydrate degradation; 2-deoxy-D-ribose 1-phosphate degradation; D-glyceraldehyde 3-phosphate and acetaldehyde from 2-deoxy-alpha-D-ribose 1-phosphate: step 2/2.</text>
</comment>
<dbReference type="eggNOG" id="COG0274">
    <property type="taxonomic scope" value="Bacteria"/>
</dbReference>
<protein>
    <recommendedName>
        <fullName evidence="3 7">Deoxyribose-phosphate aldolase</fullName>
        <ecNumber evidence="3 7">4.1.2.4</ecNumber>
    </recommendedName>
</protein>